<dbReference type="AlphaFoldDB" id="A0A3N4MGD8"/>
<keyword evidence="3" id="KW-1185">Reference proteome</keyword>
<protein>
    <submittedName>
        <fullName evidence="2">TfoX family protein</fullName>
    </submittedName>
</protein>
<name>A0A3N4MGD8_9BACT</name>
<proteinExistence type="predicted"/>
<dbReference type="Proteomes" id="UP000279089">
    <property type="component" value="Unassembled WGS sequence"/>
</dbReference>
<organism evidence="2 3">
    <name type="scientific">Chitinophaga barathri</name>
    <dbReference type="NCBI Taxonomy" id="1647451"/>
    <lineage>
        <taxon>Bacteria</taxon>
        <taxon>Pseudomonadati</taxon>
        <taxon>Bacteroidota</taxon>
        <taxon>Chitinophagia</taxon>
        <taxon>Chitinophagales</taxon>
        <taxon>Chitinophagaceae</taxon>
        <taxon>Chitinophaga</taxon>
    </lineage>
</organism>
<dbReference type="EMBL" id="RMBX01000012">
    <property type="protein sequence ID" value="RPD39160.1"/>
    <property type="molecule type" value="Genomic_DNA"/>
</dbReference>
<dbReference type="Pfam" id="PF04993">
    <property type="entry name" value="TfoX_N"/>
    <property type="match status" value="1"/>
</dbReference>
<dbReference type="Gene3D" id="3.30.1460.30">
    <property type="entry name" value="YgaC/TfoX-N like chaperone"/>
    <property type="match status" value="1"/>
</dbReference>
<comment type="caution">
    <text evidence="2">The sequence shown here is derived from an EMBL/GenBank/DDBJ whole genome shotgun (WGS) entry which is preliminary data.</text>
</comment>
<feature type="domain" description="TfoX N-terminal" evidence="1">
    <location>
        <begin position="20"/>
        <end position="102"/>
    </location>
</feature>
<evidence type="ECO:0000313" key="3">
    <source>
        <dbReference type="Proteomes" id="UP000279089"/>
    </source>
</evidence>
<accession>A0A3N4MGD8</accession>
<sequence>MPVNENLLLRVREILAATPHEMEEKKMFGGICFMVNGKMCVGIRDGLMVRFDPEEREALVEMEGTNIMEMGGREMKGYMYVAEEVLRTKKQLDFWLNKALAFNKFAKSSKKK</sequence>
<gene>
    <name evidence="2" type="ORF">EG028_21350</name>
</gene>
<evidence type="ECO:0000259" key="1">
    <source>
        <dbReference type="Pfam" id="PF04993"/>
    </source>
</evidence>
<dbReference type="SUPFAM" id="SSF159894">
    <property type="entry name" value="YgaC/TfoX-N like"/>
    <property type="match status" value="1"/>
</dbReference>
<evidence type="ECO:0000313" key="2">
    <source>
        <dbReference type="EMBL" id="RPD39160.1"/>
    </source>
</evidence>
<dbReference type="InterPro" id="IPR007076">
    <property type="entry name" value="TfoX_N"/>
</dbReference>
<dbReference type="RefSeq" id="WP_120518309.1">
    <property type="nucleotide sequence ID" value="NZ_QXZY01000012.1"/>
</dbReference>
<reference evidence="3" key="1">
    <citation type="submission" date="2018-11" db="EMBL/GenBank/DDBJ databases">
        <title>Chitinophaga lutea sp.nov., isolate from arsenic contaminated soil.</title>
        <authorList>
            <person name="Zong Y."/>
        </authorList>
    </citation>
    <scope>NUCLEOTIDE SEQUENCE [LARGE SCALE GENOMIC DNA]</scope>
    <source>
        <strain evidence="3">YLT18</strain>
    </source>
</reference>
<dbReference type="OrthoDB" id="214902at2"/>